<keyword evidence="1" id="KW-0853">WD repeat</keyword>
<dbReference type="InterPro" id="IPR001680">
    <property type="entry name" value="WD40_rpt"/>
</dbReference>
<dbReference type="OrthoDB" id="1667587at2759"/>
<proteinExistence type="inferred from homology"/>
<dbReference type="EMBL" id="CAJPEX010001689">
    <property type="protein sequence ID" value="CAG0919712.1"/>
    <property type="molecule type" value="Genomic_DNA"/>
</dbReference>
<organism evidence="5">
    <name type="scientific">Notodromas monacha</name>
    <dbReference type="NCBI Taxonomy" id="399045"/>
    <lineage>
        <taxon>Eukaryota</taxon>
        <taxon>Metazoa</taxon>
        <taxon>Ecdysozoa</taxon>
        <taxon>Arthropoda</taxon>
        <taxon>Crustacea</taxon>
        <taxon>Oligostraca</taxon>
        <taxon>Ostracoda</taxon>
        <taxon>Podocopa</taxon>
        <taxon>Podocopida</taxon>
        <taxon>Cypridocopina</taxon>
        <taxon>Cypridoidea</taxon>
        <taxon>Cyprididae</taxon>
        <taxon>Notodromas</taxon>
    </lineage>
</organism>
<keyword evidence="3" id="KW-0072">Autophagy</keyword>
<evidence type="ECO:0000256" key="1">
    <source>
        <dbReference type="ARBA" id="ARBA00022574"/>
    </source>
</evidence>
<dbReference type="GO" id="GO:0006914">
    <property type="term" value="P:autophagy"/>
    <property type="evidence" value="ECO:0007669"/>
    <property type="project" value="UniProtKB-KW"/>
</dbReference>
<evidence type="ECO:0008006" key="7">
    <source>
        <dbReference type="Google" id="ProtNLM"/>
    </source>
</evidence>
<dbReference type="GO" id="GO:0005737">
    <property type="term" value="C:cytoplasm"/>
    <property type="evidence" value="ECO:0007669"/>
    <property type="project" value="UniProtKB-ARBA"/>
</dbReference>
<evidence type="ECO:0000256" key="3">
    <source>
        <dbReference type="ARBA" id="ARBA00023006"/>
    </source>
</evidence>
<dbReference type="EMBL" id="OA883726">
    <property type="protein sequence ID" value="CAD7279560.1"/>
    <property type="molecule type" value="Genomic_DNA"/>
</dbReference>
<sequence>MAHRYRVDSGDVVHSLQFNQDQRAEKVGSIKACYLLHRTNLLALIGGGKRPKFAENSVVIFDDAQKECLHDFTFSSAVLAVCMQRDRFLVVLERQIHVFSFPRNPERIFSVETRANPRGVFAVSPSSISPAQILVYPCHKIGTVQAVNLSTAGGGVTSSPTSLHAHQSEIACLALNSDSTLLATASRQGTLIRVFDLSSKKKVIELRRGSDPARLYCINFSPNNDYLCCSADTGTVHIFALRKTSLNRRSALSKMGISLGNYVESQWALTTFTVPPECACLCAFVDTTNVAAVCLDGTFHRYAFNPDGGKCTRVAFDIFLDLFDEDEF</sequence>
<accession>A0A7R9BS04</accession>
<keyword evidence="6" id="KW-1185">Reference proteome</keyword>
<dbReference type="InterPro" id="IPR048720">
    <property type="entry name" value="PROPPIN"/>
</dbReference>
<dbReference type="InterPro" id="IPR015943">
    <property type="entry name" value="WD40/YVTN_repeat-like_dom_sf"/>
</dbReference>
<evidence type="ECO:0000313" key="5">
    <source>
        <dbReference type="EMBL" id="CAD7279560.1"/>
    </source>
</evidence>
<dbReference type="Gene3D" id="2.130.10.10">
    <property type="entry name" value="YVTN repeat-like/Quinoprotein amine dehydrogenase"/>
    <property type="match status" value="1"/>
</dbReference>
<evidence type="ECO:0000256" key="2">
    <source>
        <dbReference type="ARBA" id="ARBA00022737"/>
    </source>
</evidence>
<dbReference type="SMART" id="SM00320">
    <property type="entry name" value="WD40"/>
    <property type="match status" value="3"/>
</dbReference>
<name>A0A7R9BS04_9CRUS</name>
<gene>
    <name evidence="5" type="ORF">NMOB1V02_LOCUS7229</name>
</gene>
<dbReference type="Pfam" id="PF21032">
    <property type="entry name" value="PROPPIN"/>
    <property type="match status" value="1"/>
</dbReference>
<keyword evidence="2" id="KW-0677">Repeat</keyword>
<dbReference type="AlphaFoldDB" id="A0A7R9BS04"/>
<dbReference type="Proteomes" id="UP000678499">
    <property type="component" value="Unassembled WGS sequence"/>
</dbReference>
<dbReference type="PANTHER" id="PTHR11227">
    <property type="entry name" value="WD-REPEAT PROTEIN INTERACTING WITH PHOSPHOINOSIDES WIPI -RELATED"/>
    <property type="match status" value="1"/>
</dbReference>
<evidence type="ECO:0000313" key="6">
    <source>
        <dbReference type="Proteomes" id="UP000678499"/>
    </source>
</evidence>
<comment type="similarity">
    <text evidence="4">Belongs to the WD repeat PROPPIN family.</text>
</comment>
<evidence type="ECO:0000256" key="4">
    <source>
        <dbReference type="ARBA" id="ARBA00025740"/>
    </source>
</evidence>
<dbReference type="InterPro" id="IPR036322">
    <property type="entry name" value="WD40_repeat_dom_sf"/>
</dbReference>
<protein>
    <recommendedName>
        <fullName evidence="7">WD repeat domain phosphoinositide-interacting protein 4</fullName>
    </recommendedName>
</protein>
<dbReference type="SUPFAM" id="SSF50978">
    <property type="entry name" value="WD40 repeat-like"/>
    <property type="match status" value="1"/>
</dbReference>
<reference evidence="5" key="1">
    <citation type="submission" date="2020-11" db="EMBL/GenBank/DDBJ databases">
        <authorList>
            <person name="Tran Van P."/>
        </authorList>
    </citation>
    <scope>NUCLEOTIDE SEQUENCE</scope>
</reference>